<keyword evidence="5 7" id="KW-1133">Transmembrane helix</keyword>
<evidence type="ECO:0000256" key="1">
    <source>
        <dbReference type="ARBA" id="ARBA00004651"/>
    </source>
</evidence>
<evidence type="ECO:0000256" key="3">
    <source>
        <dbReference type="ARBA" id="ARBA00022475"/>
    </source>
</evidence>
<dbReference type="SUPFAM" id="SSF161098">
    <property type="entry name" value="MetI-like"/>
    <property type="match status" value="1"/>
</dbReference>
<keyword evidence="6 7" id="KW-0472">Membrane</keyword>
<comment type="subcellular location">
    <subcellularLocation>
        <location evidence="1 7">Cell membrane</location>
        <topology evidence="1 7">Multi-pass membrane protein</topology>
    </subcellularLocation>
</comment>
<gene>
    <name evidence="9" type="ORF">SAMN02745157_4442</name>
</gene>
<dbReference type="AlphaFoldDB" id="A0A1M5KPL1"/>
<evidence type="ECO:0000259" key="8">
    <source>
        <dbReference type="PROSITE" id="PS50928"/>
    </source>
</evidence>
<feature type="transmembrane region" description="Helical" evidence="7">
    <location>
        <begin position="95"/>
        <end position="116"/>
    </location>
</feature>
<feature type="transmembrane region" description="Helical" evidence="7">
    <location>
        <begin position="35"/>
        <end position="57"/>
    </location>
</feature>
<keyword evidence="2 7" id="KW-0813">Transport</keyword>
<evidence type="ECO:0000256" key="2">
    <source>
        <dbReference type="ARBA" id="ARBA00022448"/>
    </source>
</evidence>
<accession>A0A1M5KPL1</accession>
<dbReference type="PANTHER" id="PTHR30193">
    <property type="entry name" value="ABC TRANSPORTER PERMEASE PROTEIN"/>
    <property type="match status" value="1"/>
</dbReference>
<keyword evidence="3" id="KW-1003">Cell membrane</keyword>
<feature type="transmembrane region" description="Helical" evidence="7">
    <location>
        <begin position="286"/>
        <end position="307"/>
    </location>
</feature>
<keyword evidence="10" id="KW-1185">Reference proteome</keyword>
<dbReference type="InterPro" id="IPR035906">
    <property type="entry name" value="MetI-like_sf"/>
</dbReference>
<dbReference type="PANTHER" id="PTHR30193:SF37">
    <property type="entry name" value="INNER MEMBRANE ABC TRANSPORTER PERMEASE PROTEIN YCJO"/>
    <property type="match status" value="1"/>
</dbReference>
<dbReference type="STRING" id="1122133.SAMN02745157_4442"/>
<dbReference type="Pfam" id="PF00528">
    <property type="entry name" value="BPD_transp_1"/>
    <property type="match status" value="1"/>
</dbReference>
<organism evidence="9 10">
    <name type="scientific">Kaistia soli DSM 19436</name>
    <dbReference type="NCBI Taxonomy" id="1122133"/>
    <lineage>
        <taxon>Bacteria</taxon>
        <taxon>Pseudomonadati</taxon>
        <taxon>Pseudomonadota</taxon>
        <taxon>Alphaproteobacteria</taxon>
        <taxon>Hyphomicrobiales</taxon>
        <taxon>Kaistiaceae</taxon>
        <taxon>Kaistia</taxon>
    </lineage>
</organism>
<dbReference type="Proteomes" id="UP000184485">
    <property type="component" value="Unassembled WGS sequence"/>
</dbReference>
<evidence type="ECO:0000256" key="6">
    <source>
        <dbReference type="ARBA" id="ARBA00023136"/>
    </source>
</evidence>
<dbReference type="CDD" id="cd06261">
    <property type="entry name" value="TM_PBP2"/>
    <property type="match status" value="1"/>
</dbReference>
<dbReference type="Gene3D" id="1.10.3720.10">
    <property type="entry name" value="MetI-like"/>
    <property type="match status" value="1"/>
</dbReference>
<evidence type="ECO:0000256" key="5">
    <source>
        <dbReference type="ARBA" id="ARBA00022989"/>
    </source>
</evidence>
<feature type="transmembrane region" description="Helical" evidence="7">
    <location>
        <begin position="180"/>
        <end position="201"/>
    </location>
</feature>
<evidence type="ECO:0000256" key="7">
    <source>
        <dbReference type="RuleBase" id="RU363032"/>
    </source>
</evidence>
<dbReference type="InterPro" id="IPR051393">
    <property type="entry name" value="ABC_transporter_permease"/>
</dbReference>
<dbReference type="PROSITE" id="PS50928">
    <property type="entry name" value="ABC_TM1"/>
    <property type="match status" value="1"/>
</dbReference>
<proteinExistence type="inferred from homology"/>
<feature type="transmembrane region" description="Helical" evidence="7">
    <location>
        <begin position="128"/>
        <end position="149"/>
    </location>
</feature>
<evidence type="ECO:0000313" key="10">
    <source>
        <dbReference type="Proteomes" id="UP000184485"/>
    </source>
</evidence>
<name>A0A1M5KPL1_9HYPH</name>
<evidence type="ECO:0000256" key="4">
    <source>
        <dbReference type="ARBA" id="ARBA00022692"/>
    </source>
</evidence>
<dbReference type="RefSeq" id="WP_210187118.1">
    <property type="nucleotide sequence ID" value="NZ_FQUP01000005.1"/>
</dbReference>
<dbReference type="GO" id="GO:0055085">
    <property type="term" value="P:transmembrane transport"/>
    <property type="evidence" value="ECO:0007669"/>
    <property type="project" value="InterPro"/>
</dbReference>
<dbReference type="InterPro" id="IPR000515">
    <property type="entry name" value="MetI-like"/>
</dbReference>
<keyword evidence="9" id="KW-0762">Sugar transport</keyword>
<feature type="domain" description="ABC transmembrane type-1" evidence="8">
    <location>
        <begin position="91"/>
        <end position="304"/>
    </location>
</feature>
<dbReference type="EMBL" id="FQUP01000005">
    <property type="protein sequence ID" value="SHG54123.1"/>
    <property type="molecule type" value="Genomic_DNA"/>
</dbReference>
<evidence type="ECO:0000313" key="9">
    <source>
        <dbReference type="EMBL" id="SHG54123.1"/>
    </source>
</evidence>
<reference evidence="9 10" key="1">
    <citation type="submission" date="2016-11" db="EMBL/GenBank/DDBJ databases">
        <authorList>
            <person name="Jaros S."/>
            <person name="Januszkiewicz K."/>
            <person name="Wedrychowicz H."/>
        </authorList>
    </citation>
    <scope>NUCLEOTIDE SEQUENCE [LARGE SCALE GENOMIC DNA]</scope>
    <source>
        <strain evidence="9 10">DSM 19436</strain>
    </source>
</reference>
<keyword evidence="4 7" id="KW-0812">Transmembrane</keyword>
<sequence length="315" mass="34428">MNIDRNVIVGVALPGTVPRMQTLRHWWREAMARQVFLLPIAVVFLALFLIPLGQTLWYSLTDFNGYSRALRFVGIKNYVRAFTDPSMIASLGYTFFYAVSTTIVVTALAIPLAIALNQHFLGRNAVRAVFFFPAIPSIAVLGLVWSFILSPLPSGAVNTVIGLVGLGSVPWLSDPMLARLSTVLVSVWGQTGWHAILYLAYLQSIPSDFYEAAAIDGANARQRFFHLTLPLLAPAVTVSQMLLLTGGLKVFDLPYTLTKGGPGYATTTLSQVIIRRGLGEAKFGEASALAVVFMLLVLAVVVAQFAISRRLERRL</sequence>
<comment type="similarity">
    <text evidence="7">Belongs to the binding-protein-dependent transport system permease family.</text>
</comment>
<dbReference type="GO" id="GO:0005886">
    <property type="term" value="C:plasma membrane"/>
    <property type="evidence" value="ECO:0007669"/>
    <property type="project" value="UniProtKB-SubCell"/>
</dbReference>
<protein>
    <submittedName>
        <fullName evidence="9">Multiple sugar transport system permease protein</fullName>
    </submittedName>
</protein>